<name>A0A7W8CST4_9BACL</name>
<keyword evidence="5" id="KW-1185">Reference proteome</keyword>
<evidence type="ECO:0000313" key="5">
    <source>
        <dbReference type="Proteomes" id="UP000525923"/>
    </source>
</evidence>
<dbReference type="PROSITE" id="PS00409">
    <property type="entry name" value="PROKAR_NTER_METHYL"/>
    <property type="match status" value="1"/>
</dbReference>
<dbReference type="Proteomes" id="UP000525923">
    <property type="component" value="Unassembled WGS sequence"/>
</dbReference>
<keyword evidence="3" id="KW-0472">Membrane</keyword>
<dbReference type="AlphaFoldDB" id="A0A7W8CST4"/>
<proteinExistence type="predicted"/>
<comment type="caution">
    <text evidence="4">The sequence shown here is derived from an EMBL/GenBank/DDBJ whole genome shotgun (WGS) entry which is preliminary data.</text>
</comment>
<keyword evidence="3" id="KW-0812">Transmembrane</keyword>
<dbReference type="InterPro" id="IPR012902">
    <property type="entry name" value="N_methyl_site"/>
</dbReference>
<evidence type="ECO:0000256" key="3">
    <source>
        <dbReference type="SAM" id="Phobius"/>
    </source>
</evidence>
<accession>A0A7W8CST4</accession>
<dbReference type="GO" id="GO:0009986">
    <property type="term" value="C:cell surface"/>
    <property type="evidence" value="ECO:0007669"/>
    <property type="project" value="UniProtKB-SubCell"/>
</dbReference>
<sequence length="159" mass="17140">MRKIGFKLINNERGVTLLELIAALLLASLVVGILMTSFSIGAKHNVSASDTLRVQQEANLVIAKISAKHRSGECYNLKETGGKLFFVSYKTGTAIPCSEELAVEAVSDSSYEYKVNTNGFLGNPKKCDLKLELTVKSGTREVVLNSTISRIKTEGACGP</sequence>
<dbReference type="EMBL" id="JACHHE010000005">
    <property type="protein sequence ID" value="MBB5180676.1"/>
    <property type="molecule type" value="Genomic_DNA"/>
</dbReference>
<reference evidence="4 5" key="1">
    <citation type="submission" date="2020-08" db="EMBL/GenBank/DDBJ databases">
        <title>Genomic Encyclopedia of Type Strains, Phase IV (KMG-IV): sequencing the most valuable type-strain genomes for metagenomic binning, comparative biology and taxonomic classification.</title>
        <authorList>
            <person name="Goeker M."/>
        </authorList>
    </citation>
    <scope>NUCLEOTIDE SEQUENCE [LARGE SCALE GENOMIC DNA]</scope>
    <source>
        <strain evidence="4 5">DSM 15895</strain>
    </source>
</reference>
<dbReference type="Pfam" id="PF07963">
    <property type="entry name" value="N_methyl"/>
    <property type="match status" value="1"/>
</dbReference>
<feature type="transmembrane region" description="Helical" evidence="3">
    <location>
        <begin position="20"/>
        <end position="42"/>
    </location>
</feature>
<protein>
    <submittedName>
        <fullName evidence="4">Type II secretory pathway pseudopilin PulG</fullName>
    </submittedName>
</protein>
<evidence type="ECO:0000256" key="2">
    <source>
        <dbReference type="ARBA" id="ARBA00023287"/>
    </source>
</evidence>
<evidence type="ECO:0000313" key="4">
    <source>
        <dbReference type="EMBL" id="MBB5180676.1"/>
    </source>
</evidence>
<gene>
    <name evidence="4" type="ORF">HNQ44_002105</name>
</gene>
<comment type="subcellular location">
    <subcellularLocation>
        <location evidence="1">Cell surface</location>
    </subcellularLocation>
</comment>
<evidence type="ECO:0000256" key="1">
    <source>
        <dbReference type="ARBA" id="ARBA00004241"/>
    </source>
</evidence>
<organism evidence="4 5">
    <name type="scientific">Planococcus koreensis</name>
    <dbReference type="NCBI Taxonomy" id="112331"/>
    <lineage>
        <taxon>Bacteria</taxon>
        <taxon>Bacillati</taxon>
        <taxon>Bacillota</taxon>
        <taxon>Bacilli</taxon>
        <taxon>Bacillales</taxon>
        <taxon>Caryophanaceae</taxon>
        <taxon>Planococcus</taxon>
    </lineage>
</organism>
<dbReference type="OrthoDB" id="2451706at2"/>
<keyword evidence="3" id="KW-1133">Transmembrane helix</keyword>
<keyword evidence="2" id="KW-0178">Competence</keyword>
<dbReference type="RefSeq" id="WP_158290553.1">
    <property type="nucleotide sequence ID" value="NZ_JACHHE010000005.1"/>
</dbReference>
<dbReference type="GO" id="GO:0030420">
    <property type="term" value="P:establishment of competence for transformation"/>
    <property type="evidence" value="ECO:0007669"/>
    <property type="project" value="UniProtKB-KW"/>
</dbReference>